<dbReference type="EMBL" id="BAAAPE010000011">
    <property type="protein sequence ID" value="GAA2082240.1"/>
    <property type="molecule type" value="Genomic_DNA"/>
</dbReference>
<keyword evidence="10" id="KW-1185">Reference proteome</keyword>
<dbReference type="InterPro" id="IPR018181">
    <property type="entry name" value="Heat_shock_70_CS"/>
</dbReference>
<dbReference type="InterPro" id="IPR043129">
    <property type="entry name" value="ATPase_NBD"/>
</dbReference>
<evidence type="ECO:0000256" key="3">
    <source>
        <dbReference type="ARBA" id="ARBA00022741"/>
    </source>
</evidence>
<evidence type="ECO:0000313" key="10">
    <source>
        <dbReference type="Proteomes" id="UP001500016"/>
    </source>
</evidence>
<keyword evidence="5" id="KW-0346">Stress response</keyword>
<feature type="compositionally biased region" description="Polar residues" evidence="8">
    <location>
        <begin position="9"/>
        <end position="18"/>
    </location>
</feature>
<keyword evidence="6" id="KW-0143">Chaperone</keyword>
<keyword evidence="2" id="KW-0597">Phosphoprotein</keyword>
<gene>
    <name evidence="9" type="primary">dnaK_2</name>
    <name evidence="9" type="ORF">GCM10009801_41830</name>
</gene>
<evidence type="ECO:0000256" key="8">
    <source>
        <dbReference type="SAM" id="MobiDB-lite"/>
    </source>
</evidence>
<dbReference type="Gene3D" id="3.90.640.10">
    <property type="entry name" value="Actin, Chain A, domain 4"/>
    <property type="match status" value="1"/>
</dbReference>
<evidence type="ECO:0000256" key="4">
    <source>
        <dbReference type="ARBA" id="ARBA00022840"/>
    </source>
</evidence>
<dbReference type="SUPFAM" id="SSF53067">
    <property type="entry name" value="Actin-like ATPase domain"/>
    <property type="match status" value="2"/>
</dbReference>
<dbReference type="RefSeq" id="WP_344530385.1">
    <property type="nucleotide sequence ID" value="NZ_BAAAPE010000011.1"/>
</dbReference>
<sequence>MSAIGIDLGTTNSATSSYDPERKEVSVLTNSSGKNLTPSVVGLYRRDGAERFIVGDTAVKWAARQPRETVVSVKRLMGRAFADPLVEQAREKLSYEITQGPDGDPRARVRMGDRVLSPDQVSALILRQLAQDASRSLGEEVTHAVITVPAYFGDAQRAATRDAAEQAELVVKKIIDEPTAAAVAFGLHKKSGERSRILVYDLGGGTFDISILHAVKNEEGHGQFHVLRFDGDSWLGGDDFDQAIVDRIVTWVKDTYGIDPSGDKNFLYAAKEQAEQAKWELNAQESTDIVILAAHRAPDGTVIDVEMPLTRSEFDGLIEPMVRRTMTLVDKTLTDEGLTADDITDVLLVGGSTLTRAVYETVENRFGKDKVRRNINPMECVALGAGILAGTLHAIECPEPECQRLNAESATECEDCGRSLANARSVGDTGLHEVTGPAMGIAAVRGSQRDVFVPIIPSGTPYPLPEPRRQTFETTDGRRIRVPVYEGNQSVASRNVEQGVIEFELPEDIGLHRRVEVSFNYSLDRIIKVRISVPGTDLVKEDTPNRDQQGPPAAQHEEQDAAGLGPTLEHVAKETREFLADYEEYMEPSQRMKVERDLELVQRALDRGESGEYARLTDLLLTDMYNHCGLASKLMQAKRATDGASPQLGQQIIEAVGHVRTAHERGNREQVTQQARNLTNLVARAMDERSVAEVPTAEDYGSHLRVPIDRLDT</sequence>
<dbReference type="PROSITE" id="PS00329">
    <property type="entry name" value="HSP70_2"/>
    <property type="match status" value="1"/>
</dbReference>
<dbReference type="PANTHER" id="PTHR19375">
    <property type="entry name" value="HEAT SHOCK PROTEIN 70KDA"/>
    <property type="match status" value="1"/>
</dbReference>
<keyword evidence="3 7" id="KW-0547">Nucleotide-binding</keyword>
<evidence type="ECO:0000256" key="5">
    <source>
        <dbReference type="ARBA" id="ARBA00023016"/>
    </source>
</evidence>
<dbReference type="InterPro" id="IPR013126">
    <property type="entry name" value="Hsp_70_fam"/>
</dbReference>
<comment type="similarity">
    <text evidence="1 7">Belongs to the heat shock protein 70 family.</text>
</comment>
<dbReference type="Proteomes" id="UP001500016">
    <property type="component" value="Unassembled WGS sequence"/>
</dbReference>
<proteinExistence type="inferred from homology"/>
<dbReference type="PRINTS" id="PR00301">
    <property type="entry name" value="HEATSHOCK70"/>
</dbReference>
<protein>
    <submittedName>
        <fullName evidence="9">Molecular chaperone DnaK</fullName>
    </submittedName>
</protein>
<feature type="region of interest" description="Disordered" evidence="8">
    <location>
        <begin position="537"/>
        <end position="566"/>
    </location>
</feature>
<evidence type="ECO:0000256" key="6">
    <source>
        <dbReference type="ARBA" id="ARBA00023186"/>
    </source>
</evidence>
<dbReference type="Pfam" id="PF00012">
    <property type="entry name" value="HSP70"/>
    <property type="match status" value="1"/>
</dbReference>
<dbReference type="InterPro" id="IPR029047">
    <property type="entry name" value="HSP70_peptide-bd_sf"/>
</dbReference>
<accession>A0ABN2W3P2</accession>
<dbReference type="SUPFAM" id="SSF100920">
    <property type="entry name" value="Heat shock protein 70kD (HSP70), peptide-binding domain"/>
    <property type="match status" value="1"/>
</dbReference>
<keyword evidence="4 7" id="KW-0067">ATP-binding</keyword>
<evidence type="ECO:0000313" key="9">
    <source>
        <dbReference type="EMBL" id="GAA2082240.1"/>
    </source>
</evidence>
<evidence type="ECO:0000256" key="1">
    <source>
        <dbReference type="ARBA" id="ARBA00007381"/>
    </source>
</evidence>
<dbReference type="PROSITE" id="PS00297">
    <property type="entry name" value="HSP70_1"/>
    <property type="match status" value="1"/>
</dbReference>
<comment type="caution">
    <text evidence="9">The sequence shown here is derived from an EMBL/GenBank/DDBJ whole genome shotgun (WGS) entry which is preliminary data.</text>
</comment>
<evidence type="ECO:0000256" key="7">
    <source>
        <dbReference type="RuleBase" id="RU003322"/>
    </source>
</evidence>
<dbReference type="Gene3D" id="2.60.34.10">
    <property type="entry name" value="Substrate Binding Domain Of DNAk, Chain A, domain 1"/>
    <property type="match status" value="1"/>
</dbReference>
<feature type="region of interest" description="Disordered" evidence="8">
    <location>
        <begin position="1"/>
        <end position="22"/>
    </location>
</feature>
<reference evidence="9 10" key="1">
    <citation type="journal article" date="2019" name="Int. J. Syst. Evol. Microbiol.">
        <title>The Global Catalogue of Microorganisms (GCM) 10K type strain sequencing project: providing services to taxonomists for standard genome sequencing and annotation.</title>
        <authorList>
            <consortium name="The Broad Institute Genomics Platform"/>
            <consortium name="The Broad Institute Genome Sequencing Center for Infectious Disease"/>
            <person name="Wu L."/>
            <person name="Ma J."/>
        </authorList>
    </citation>
    <scope>NUCLEOTIDE SEQUENCE [LARGE SCALE GENOMIC DNA]</scope>
    <source>
        <strain evidence="9 10">JCM 15478</strain>
    </source>
</reference>
<evidence type="ECO:0000256" key="2">
    <source>
        <dbReference type="ARBA" id="ARBA00022553"/>
    </source>
</evidence>
<name>A0ABN2W3P2_9ACTN</name>
<organism evidence="9 10">
    <name type="scientific">Streptomyces albiaxialis</name>
    <dbReference type="NCBI Taxonomy" id="329523"/>
    <lineage>
        <taxon>Bacteria</taxon>
        <taxon>Bacillati</taxon>
        <taxon>Actinomycetota</taxon>
        <taxon>Actinomycetes</taxon>
        <taxon>Kitasatosporales</taxon>
        <taxon>Streptomycetaceae</taxon>
        <taxon>Streptomyces</taxon>
    </lineage>
</organism>
<dbReference type="Gene3D" id="3.30.420.40">
    <property type="match status" value="2"/>
</dbReference>